<dbReference type="KEGG" id="apro:F751_2481"/>
<dbReference type="RefSeq" id="XP_011398535.1">
    <property type="nucleotide sequence ID" value="XM_011400233.1"/>
</dbReference>
<gene>
    <name evidence="2" type="ORF">F751_2481</name>
</gene>
<evidence type="ECO:0000313" key="2">
    <source>
        <dbReference type="EMBL" id="KFM25639.1"/>
    </source>
</evidence>
<accession>A0A087SIT5</accession>
<proteinExistence type="predicted"/>
<reference evidence="2 3" key="1">
    <citation type="journal article" date="2014" name="BMC Genomics">
        <title>Oil accumulation mechanisms of the oleaginous microalga Chlorella protothecoides revealed through its genome, transcriptomes, and proteomes.</title>
        <authorList>
            <person name="Gao C."/>
            <person name="Wang Y."/>
            <person name="Shen Y."/>
            <person name="Yan D."/>
            <person name="He X."/>
            <person name="Dai J."/>
            <person name="Wu Q."/>
        </authorList>
    </citation>
    <scope>NUCLEOTIDE SEQUENCE [LARGE SCALE GENOMIC DNA]</scope>
    <source>
        <strain evidence="2 3">0710</strain>
    </source>
</reference>
<feature type="compositionally biased region" description="Polar residues" evidence="1">
    <location>
        <begin position="247"/>
        <end position="261"/>
    </location>
</feature>
<name>A0A087SIT5_AUXPR</name>
<evidence type="ECO:0000313" key="3">
    <source>
        <dbReference type="Proteomes" id="UP000028924"/>
    </source>
</evidence>
<protein>
    <submittedName>
        <fullName evidence="2">Uncharacterized protein</fullName>
    </submittedName>
</protein>
<dbReference type="AlphaFoldDB" id="A0A087SIT5"/>
<dbReference type="Proteomes" id="UP000028924">
    <property type="component" value="Unassembled WGS sequence"/>
</dbReference>
<feature type="region of interest" description="Disordered" evidence="1">
    <location>
        <begin position="242"/>
        <end position="261"/>
    </location>
</feature>
<evidence type="ECO:0000256" key="1">
    <source>
        <dbReference type="SAM" id="MobiDB-lite"/>
    </source>
</evidence>
<dbReference type="GeneID" id="23613872"/>
<organism evidence="2 3">
    <name type="scientific">Auxenochlorella protothecoides</name>
    <name type="common">Green microalga</name>
    <name type="synonym">Chlorella protothecoides</name>
    <dbReference type="NCBI Taxonomy" id="3075"/>
    <lineage>
        <taxon>Eukaryota</taxon>
        <taxon>Viridiplantae</taxon>
        <taxon>Chlorophyta</taxon>
        <taxon>core chlorophytes</taxon>
        <taxon>Trebouxiophyceae</taxon>
        <taxon>Chlorellales</taxon>
        <taxon>Chlorellaceae</taxon>
        <taxon>Auxenochlorella</taxon>
    </lineage>
</organism>
<keyword evidence="3" id="KW-1185">Reference proteome</keyword>
<sequence length="269" mass="28106">MSMSGPRGCSGWCWLHILALESARYSFRPEVSVLAGRHSPRHTRPYQWNSLLKKLPFLGCLCDFTALEVWTLSGHAYPFPAAAGPMGWCMPVSVLAGPGQATAARWSAAAPVRTPARPRSPPAPVGARSGWSPSTGWCEVVGTTKLLRATGHSSKRPAPNAPTPISGAGASRRAARLSCSDRVRMPCTSASTTLLRISAAERGRRGDPAPAPSGAAKVTEARRVLRAFPELFFSGDAGVVGKGSGTGPASSNPNPFSCSSGSVANCARL</sequence>
<feature type="region of interest" description="Disordered" evidence="1">
    <location>
        <begin position="149"/>
        <end position="172"/>
    </location>
</feature>
<dbReference type="EMBL" id="KL662122">
    <property type="protein sequence ID" value="KFM25639.1"/>
    <property type="molecule type" value="Genomic_DNA"/>
</dbReference>